<proteinExistence type="predicted"/>
<dbReference type="EMBL" id="CP021377">
    <property type="protein sequence ID" value="ART81472.1"/>
    <property type="molecule type" value="Genomic_DNA"/>
</dbReference>
<reference evidence="1 2" key="1">
    <citation type="journal article" date="2014" name="Int. J. Syst. Evol. Microbiol.">
        <title>Oceanisphaera profunda sp. nov., a marine bacterium isolated from deep-sea sediment, and emended description of the genus Oceanisphaera.</title>
        <authorList>
            <person name="Xu Z."/>
            <person name="Zhang X.Y."/>
            <person name="Su H.N."/>
            <person name="Yu Z.C."/>
            <person name="Liu C."/>
            <person name="Li H."/>
            <person name="Chen X.L."/>
            <person name="Song X.Y."/>
            <person name="Xie B.B."/>
            <person name="Qin Q.L."/>
            <person name="Zhou B.C."/>
            <person name="Shi M."/>
            <person name="Huang Y."/>
            <person name="Zhang Y.Z."/>
        </authorList>
    </citation>
    <scope>NUCLEOTIDE SEQUENCE [LARGE SCALE GENOMIC DNA]</scope>
    <source>
        <strain evidence="1 2">SM1222</strain>
    </source>
</reference>
<keyword evidence="2" id="KW-1185">Reference proteome</keyword>
<dbReference type="AlphaFoldDB" id="A0A1Y0D1S3"/>
<protein>
    <submittedName>
        <fullName evidence="1">Uncharacterized protein</fullName>
    </submittedName>
</protein>
<dbReference type="Proteomes" id="UP000243937">
    <property type="component" value="Chromosome"/>
</dbReference>
<evidence type="ECO:0000313" key="2">
    <source>
        <dbReference type="Proteomes" id="UP000243937"/>
    </source>
</evidence>
<evidence type="ECO:0000313" key="1">
    <source>
        <dbReference type="EMBL" id="ART81472.1"/>
    </source>
</evidence>
<accession>A0A1Y0D1S3</accession>
<sequence length="234" mass="26963">MIYAFVKIFTEEFHAEAFRKGDLYMQTIRMFKEHKDESGELRGDQMEGVVAWYQPDKIKLEVSGHEIPSSEIASPIAIHSNELLENNAFCIYSLNSQGHETVSAETIKDFKRTLEIHEACYGLGAYCVAVLNAQEFINRCQEKVRSLNVDGKLGLVDYFDEMTFNGELPKEKHGFQKRSFFSHQREYRVLANLHRDPDIYTMNIGDLRDITTQVITPDEFNRQLEIRLPNGSSA</sequence>
<dbReference type="KEGG" id="opf:CBP31_01505"/>
<dbReference type="RefSeq" id="WP_087034555.1">
    <property type="nucleotide sequence ID" value="NZ_CP021377.1"/>
</dbReference>
<dbReference type="OrthoDB" id="6905277at2"/>
<name>A0A1Y0D1S3_9GAMM</name>
<organism evidence="1 2">
    <name type="scientific">Oceanisphaera profunda</name>
    <dbReference type="NCBI Taxonomy" id="1416627"/>
    <lineage>
        <taxon>Bacteria</taxon>
        <taxon>Pseudomonadati</taxon>
        <taxon>Pseudomonadota</taxon>
        <taxon>Gammaproteobacteria</taxon>
        <taxon>Aeromonadales</taxon>
        <taxon>Aeromonadaceae</taxon>
        <taxon>Oceanisphaera</taxon>
    </lineage>
</organism>
<gene>
    <name evidence="1" type="ORF">CBP31_01505</name>
</gene>